<dbReference type="OrthoDB" id="9801717at2"/>
<keyword evidence="3" id="KW-0238">DNA-binding</keyword>
<dbReference type="GO" id="GO:0015074">
    <property type="term" value="P:DNA integration"/>
    <property type="evidence" value="ECO:0007669"/>
    <property type="project" value="UniProtKB-KW"/>
</dbReference>
<keyword evidence="7" id="KW-1185">Reference proteome</keyword>
<accession>A0A2Y9BHA4</accession>
<dbReference type="Proteomes" id="UP000245845">
    <property type="component" value="Unassembled WGS sequence"/>
</dbReference>
<evidence type="ECO:0000313" key="6">
    <source>
        <dbReference type="EMBL" id="PWJ27945.1"/>
    </source>
</evidence>
<evidence type="ECO:0000256" key="4">
    <source>
        <dbReference type="ARBA" id="ARBA00023172"/>
    </source>
</evidence>
<reference evidence="6 7" key="1">
    <citation type="submission" date="2018-05" db="EMBL/GenBank/DDBJ databases">
        <title>The Hungate 1000. A catalogue of reference genomes from the rumen microbiome.</title>
        <authorList>
            <person name="Kelly W."/>
        </authorList>
    </citation>
    <scope>NUCLEOTIDE SEQUENCE [LARGE SCALE GENOMIC DNA]</scope>
    <source>
        <strain evidence="6 7">NLAE-zl-C242</strain>
    </source>
</reference>
<organism evidence="6 7">
    <name type="scientific">Faecalicatena orotica</name>
    <dbReference type="NCBI Taxonomy" id="1544"/>
    <lineage>
        <taxon>Bacteria</taxon>
        <taxon>Bacillati</taxon>
        <taxon>Bacillota</taxon>
        <taxon>Clostridia</taxon>
        <taxon>Lachnospirales</taxon>
        <taxon>Lachnospiraceae</taxon>
        <taxon>Faecalicatena</taxon>
    </lineage>
</organism>
<dbReference type="PROSITE" id="PS51898">
    <property type="entry name" value="TYR_RECOMBINASE"/>
    <property type="match status" value="1"/>
</dbReference>
<dbReference type="Gene3D" id="1.10.150.130">
    <property type="match status" value="1"/>
</dbReference>
<dbReference type="PANTHER" id="PTHR30629">
    <property type="entry name" value="PROPHAGE INTEGRASE"/>
    <property type="match status" value="1"/>
</dbReference>
<dbReference type="InterPro" id="IPR002104">
    <property type="entry name" value="Integrase_catalytic"/>
</dbReference>
<keyword evidence="2" id="KW-0229">DNA integration</keyword>
<gene>
    <name evidence="6" type="ORF">A8806_110120</name>
</gene>
<proteinExistence type="inferred from homology"/>
<dbReference type="InterPro" id="IPR010998">
    <property type="entry name" value="Integrase_recombinase_N"/>
</dbReference>
<comment type="similarity">
    <text evidence="1">Belongs to the 'phage' integrase family.</text>
</comment>
<evidence type="ECO:0000313" key="7">
    <source>
        <dbReference type="Proteomes" id="UP000245845"/>
    </source>
</evidence>
<dbReference type="Pfam" id="PF00589">
    <property type="entry name" value="Phage_integrase"/>
    <property type="match status" value="1"/>
</dbReference>
<dbReference type="GO" id="GO:0006310">
    <property type="term" value="P:DNA recombination"/>
    <property type="evidence" value="ECO:0007669"/>
    <property type="project" value="UniProtKB-KW"/>
</dbReference>
<sequence length="385" mass="44130">MPKKKKRPKLPNGYGSIKYLGKNRRNPYAVHPPTTEFSETGIPCTPKALCYVDDWYVGFAVLTAYKAGTYTPGMEKDLKKLKHDGGDLNDLAKQILADYNRTIKTEEKESDKGPTFDEVYHQFYNWKYCGKKEYAESTLRGVRASFQNFASLHGKIYSSINFEEMQDIIDNSKLKHASIERMVSLQKQMGAYAKDKKYVPENPALPLRVNIANDDVHGVPFTEQELKKFWQAKENDTAITLLILCYSGLRIGELNVVKIYLQDNYFKGGIKTPASKNKIVPIHSSILPLVKQRLAQYDQLLPMTPDAFRKEMAALMEQFDMVQDPPHTPHDCRHTFSKLCEDSGVRENDRKRMLGHAFTDVTNKVYGHRDIDALRAEIEKIKVCY</sequence>
<dbReference type="InterPro" id="IPR013762">
    <property type="entry name" value="Integrase-like_cat_sf"/>
</dbReference>
<evidence type="ECO:0000256" key="2">
    <source>
        <dbReference type="ARBA" id="ARBA00022908"/>
    </source>
</evidence>
<dbReference type="RefSeq" id="WP_109732304.1">
    <property type="nucleotide sequence ID" value="NZ_QGDL01000010.1"/>
</dbReference>
<evidence type="ECO:0000256" key="3">
    <source>
        <dbReference type="ARBA" id="ARBA00023125"/>
    </source>
</evidence>
<dbReference type="Gene3D" id="1.10.443.10">
    <property type="entry name" value="Intergrase catalytic core"/>
    <property type="match status" value="1"/>
</dbReference>
<comment type="caution">
    <text evidence="6">The sequence shown here is derived from an EMBL/GenBank/DDBJ whole genome shotgun (WGS) entry which is preliminary data.</text>
</comment>
<evidence type="ECO:0000259" key="5">
    <source>
        <dbReference type="PROSITE" id="PS51898"/>
    </source>
</evidence>
<name>A0A2Y9BHA4_9FIRM</name>
<feature type="domain" description="Tyr recombinase" evidence="5">
    <location>
        <begin position="216"/>
        <end position="379"/>
    </location>
</feature>
<protein>
    <submittedName>
        <fullName evidence="6">Site-specific recombinase XerD</fullName>
    </submittedName>
</protein>
<dbReference type="InterPro" id="IPR050808">
    <property type="entry name" value="Phage_Integrase"/>
</dbReference>
<dbReference type="AlphaFoldDB" id="A0A2Y9BHA4"/>
<dbReference type="PANTHER" id="PTHR30629:SF2">
    <property type="entry name" value="PROPHAGE INTEGRASE INTS-RELATED"/>
    <property type="match status" value="1"/>
</dbReference>
<dbReference type="GO" id="GO:0003677">
    <property type="term" value="F:DNA binding"/>
    <property type="evidence" value="ECO:0007669"/>
    <property type="project" value="UniProtKB-KW"/>
</dbReference>
<dbReference type="EMBL" id="QGDL01000010">
    <property type="protein sequence ID" value="PWJ27945.1"/>
    <property type="molecule type" value="Genomic_DNA"/>
</dbReference>
<dbReference type="InterPro" id="IPR011010">
    <property type="entry name" value="DNA_brk_join_enz"/>
</dbReference>
<keyword evidence="4" id="KW-0233">DNA recombination</keyword>
<dbReference type="SUPFAM" id="SSF56349">
    <property type="entry name" value="DNA breaking-rejoining enzymes"/>
    <property type="match status" value="1"/>
</dbReference>
<evidence type="ECO:0000256" key="1">
    <source>
        <dbReference type="ARBA" id="ARBA00008857"/>
    </source>
</evidence>